<gene>
    <name evidence="3" type="ORF">SAMN05216210_1980</name>
</gene>
<dbReference type="Pfam" id="PF01230">
    <property type="entry name" value="HIT"/>
    <property type="match status" value="1"/>
</dbReference>
<evidence type="ECO:0000256" key="1">
    <source>
        <dbReference type="PROSITE-ProRule" id="PRU00464"/>
    </source>
</evidence>
<sequence>MPPTSSIFSLDPQLRNDANVLGSFPLCNLLLINDAQYPWFVLVPRRANITEIVQLSPKDRIQLLEESCQLQECLLSAFQPDKLNVAALGNMVSQLHLHHIARFRKDAAWPAPVWGKHPAMPYTDAQLAARLEALRPYLPDSFAWGEDDD</sequence>
<accession>A0A1H2G236</accession>
<dbReference type="OrthoDB" id="9799145at2"/>
<protein>
    <submittedName>
        <fullName evidence="3">Diadenosine tetraphosphate (Ap4A) hydrolase</fullName>
    </submittedName>
</protein>
<evidence type="ECO:0000313" key="4">
    <source>
        <dbReference type="Proteomes" id="UP000243924"/>
    </source>
</evidence>
<dbReference type="SUPFAM" id="SSF54197">
    <property type="entry name" value="HIT-like"/>
    <property type="match status" value="1"/>
</dbReference>
<keyword evidence="3" id="KW-0378">Hydrolase</keyword>
<dbReference type="EMBL" id="LT629787">
    <property type="protein sequence ID" value="SDU13627.1"/>
    <property type="molecule type" value="Genomic_DNA"/>
</dbReference>
<dbReference type="GO" id="GO:0016787">
    <property type="term" value="F:hydrolase activity"/>
    <property type="evidence" value="ECO:0007669"/>
    <property type="project" value="UniProtKB-KW"/>
</dbReference>
<keyword evidence="4" id="KW-1185">Reference proteome</keyword>
<comment type="caution">
    <text evidence="1">Lacks conserved residue(s) required for the propagation of feature annotation.</text>
</comment>
<dbReference type="Proteomes" id="UP000243924">
    <property type="component" value="Chromosome I"/>
</dbReference>
<name>A0A1H2G236_9GAMM</name>
<dbReference type="PIRSF" id="PIRSF000714">
    <property type="entry name" value="HIT"/>
    <property type="match status" value="1"/>
</dbReference>
<proteinExistence type="predicted"/>
<dbReference type="InterPro" id="IPR026026">
    <property type="entry name" value="HIT_Hint"/>
</dbReference>
<evidence type="ECO:0000313" key="3">
    <source>
        <dbReference type="EMBL" id="SDU13627.1"/>
    </source>
</evidence>
<dbReference type="AlphaFoldDB" id="A0A1H2G236"/>
<dbReference type="InterPro" id="IPR011146">
    <property type="entry name" value="HIT-like"/>
</dbReference>
<evidence type="ECO:0000259" key="2">
    <source>
        <dbReference type="PROSITE" id="PS51084"/>
    </source>
</evidence>
<dbReference type="InterPro" id="IPR036265">
    <property type="entry name" value="HIT-like_sf"/>
</dbReference>
<dbReference type="Gene3D" id="3.30.428.10">
    <property type="entry name" value="HIT-like"/>
    <property type="match status" value="1"/>
</dbReference>
<organism evidence="3 4">
    <name type="scientific">Halopseudomonas salegens</name>
    <dbReference type="NCBI Taxonomy" id="1434072"/>
    <lineage>
        <taxon>Bacteria</taxon>
        <taxon>Pseudomonadati</taxon>
        <taxon>Pseudomonadota</taxon>
        <taxon>Gammaproteobacteria</taxon>
        <taxon>Pseudomonadales</taxon>
        <taxon>Pseudomonadaceae</taxon>
        <taxon>Halopseudomonas</taxon>
    </lineage>
</organism>
<feature type="domain" description="HIT" evidence="2">
    <location>
        <begin position="41"/>
        <end position="109"/>
    </location>
</feature>
<dbReference type="PROSITE" id="PS51084">
    <property type="entry name" value="HIT_2"/>
    <property type="match status" value="1"/>
</dbReference>
<reference evidence="4" key="1">
    <citation type="submission" date="2016-10" db="EMBL/GenBank/DDBJ databases">
        <authorList>
            <person name="Varghese N."/>
            <person name="Submissions S."/>
        </authorList>
    </citation>
    <scope>NUCLEOTIDE SEQUENCE [LARGE SCALE GENOMIC DNA]</scope>
    <source>
        <strain evidence="4">CECT 8338</strain>
    </source>
</reference>
<dbReference type="STRING" id="1434072.SAMN05216210_1980"/>